<dbReference type="InterPro" id="IPR001466">
    <property type="entry name" value="Beta-lactam-related"/>
</dbReference>
<dbReference type="PANTHER" id="PTHR43283:SF3">
    <property type="entry name" value="BETA-LACTAMASE FAMILY PROTEIN (AFU_ORTHOLOGUE AFUA_5G07500)"/>
    <property type="match status" value="1"/>
</dbReference>
<dbReference type="AlphaFoldDB" id="A0AAV5A4E3"/>
<dbReference type="SUPFAM" id="SSF56601">
    <property type="entry name" value="beta-lactamase/transpeptidase-like"/>
    <property type="match status" value="1"/>
</dbReference>
<dbReference type="InterPro" id="IPR050789">
    <property type="entry name" value="Diverse_Enzym_Activities"/>
</dbReference>
<dbReference type="Proteomes" id="UP001050691">
    <property type="component" value="Unassembled WGS sequence"/>
</dbReference>
<protein>
    <recommendedName>
        <fullName evidence="1">Beta-lactamase-related domain-containing protein</fullName>
    </recommendedName>
</protein>
<evidence type="ECO:0000313" key="3">
    <source>
        <dbReference type="Proteomes" id="UP001050691"/>
    </source>
</evidence>
<sequence>MLNLTSAQKETLSSTLQKLIDKAVVQDVAPGLQCAVFDEENVFFHGVSGLSSTSVEVPPHGKSLEKDTILTLASCSKLPLSIITLRVLERKQTTVGFGLEHLDDHDKLATVLPEISRKSGSLLTQIIDGFEDKLGPDKKKVLKLRPAKEKITLRMLLTHTSGMGYEWNHPLLSELCNPKDGSTPHKQMPFITGKLEDFELPLLFEPGKGYGTSPDWIGQFLVRATGKTFRQLFIENILQPLDIPLTEMDTWLSPTLESNFSQFHIRLGEKTYMQSPFKPYSTEHAPPPGHGCYASACMYGNLPAYLRVLRAVLKKDIRLLQKETWNRAIVDDLGPRGLKLPVPEWITPDPRFSLDVVSFFRTVIPNNVGVNLLQAKVTLSPTISGMSKGTIGWAGATNMYWFIDYERGFGGVIGTQLFPFMDGPILKTRDEFEKILYDIIGRR</sequence>
<dbReference type="InterPro" id="IPR012338">
    <property type="entry name" value="Beta-lactam/transpept-like"/>
</dbReference>
<evidence type="ECO:0000259" key="1">
    <source>
        <dbReference type="Pfam" id="PF00144"/>
    </source>
</evidence>
<name>A0AAV5A4E3_9AGAM</name>
<accession>A0AAV5A4E3</accession>
<gene>
    <name evidence="2" type="ORF">Clacol_002086</name>
</gene>
<comment type="caution">
    <text evidence="2">The sequence shown here is derived from an EMBL/GenBank/DDBJ whole genome shotgun (WGS) entry which is preliminary data.</text>
</comment>
<keyword evidence="3" id="KW-1185">Reference proteome</keyword>
<dbReference type="PANTHER" id="PTHR43283">
    <property type="entry name" value="BETA-LACTAMASE-RELATED"/>
    <property type="match status" value="1"/>
</dbReference>
<dbReference type="EMBL" id="BPWL01000002">
    <property type="protein sequence ID" value="GJJ07880.1"/>
    <property type="molecule type" value="Genomic_DNA"/>
</dbReference>
<organism evidence="2 3">
    <name type="scientific">Clathrus columnatus</name>
    <dbReference type="NCBI Taxonomy" id="1419009"/>
    <lineage>
        <taxon>Eukaryota</taxon>
        <taxon>Fungi</taxon>
        <taxon>Dikarya</taxon>
        <taxon>Basidiomycota</taxon>
        <taxon>Agaricomycotina</taxon>
        <taxon>Agaricomycetes</taxon>
        <taxon>Phallomycetidae</taxon>
        <taxon>Phallales</taxon>
        <taxon>Clathraceae</taxon>
        <taxon>Clathrus</taxon>
    </lineage>
</organism>
<evidence type="ECO:0000313" key="2">
    <source>
        <dbReference type="EMBL" id="GJJ07880.1"/>
    </source>
</evidence>
<feature type="domain" description="Beta-lactamase-related" evidence="1">
    <location>
        <begin position="18"/>
        <end position="420"/>
    </location>
</feature>
<dbReference type="Gene3D" id="3.40.710.10">
    <property type="entry name" value="DD-peptidase/beta-lactamase superfamily"/>
    <property type="match status" value="1"/>
</dbReference>
<proteinExistence type="predicted"/>
<reference evidence="2" key="1">
    <citation type="submission" date="2021-10" db="EMBL/GenBank/DDBJ databases">
        <title>De novo Genome Assembly of Clathrus columnatus (Basidiomycota, Fungi) Using Illumina and Nanopore Sequence Data.</title>
        <authorList>
            <person name="Ogiso-Tanaka E."/>
            <person name="Itagaki H."/>
            <person name="Hosoya T."/>
            <person name="Hosaka K."/>
        </authorList>
    </citation>
    <scope>NUCLEOTIDE SEQUENCE</scope>
    <source>
        <strain evidence="2">MO-923</strain>
    </source>
</reference>
<dbReference type="Pfam" id="PF00144">
    <property type="entry name" value="Beta-lactamase"/>
    <property type="match status" value="1"/>
</dbReference>